<keyword evidence="3" id="KW-1185">Reference proteome</keyword>
<evidence type="ECO:0000256" key="1">
    <source>
        <dbReference type="SAM" id="Phobius"/>
    </source>
</evidence>
<reference evidence="2 3" key="1">
    <citation type="submission" date="2021-06" db="EMBL/GenBank/DDBJ databases">
        <title>A haploid diamondback moth (Plutella xylostella L.) genome assembly resolves 31 chromosomes and identifies a diamide resistance mutation.</title>
        <authorList>
            <person name="Ward C.M."/>
            <person name="Perry K.D."/>
            <person name="Baker G."/>
            <person name="Powis K."/>
            <person name="Heckel D.G."/>
            <person name="Baxter S.W."/>
        </authorList>
    </citation>
    <scope>NUCLEOTIDE SEQUENCE [LARGE SCALE GENOMIC DNA]</scope>
    <source>
        <strain evidence="2 3">LV</strain>
        <tissue evidence="2">Single pupa</tissue>
    </source>
</reference>
<evidence type="ECO:0000313" key="3">
    <source>
        <dbReference type="Proteomes" id="UP000823941"/>
    </source>
</evidence>
<keyword evidence="1" id="KW-0812">Transmembrane</keyword>
<feature type="transmembrane region" description="Helical" evidence="1">
    <location>
        <begin position="12"/>
        <end position="35"/>
    </location>
</feature>
<sequence length="73" mass="7853">MHNLQPWMLQCLFVGIANLGMICVGISTGWTSPILVKLSDADNPPLGHAITVTEGSWIVSVNLLSGFISKIFV</sequence>
<dbReference type="EMBL" id="JAHIBW010000026">
    <property type="protein sequence ID" value="KAG7297383.1"/>
    <property type="molecule type" value="Genomic_DNA"/>
</dbReference>
<feature type="transmembrane region" description="Helical" evidence="1">
    <location>
        <begin position="55"/>
        <end position="72"/>
    </location>
</feature>
<proteinExistence type="predicted"/>
<organism evidence="2 3">
    <name type="scientific">Plutella xylostella</name>
    <name type="common">Diamondback moth</name>
    <name type="synonym">Plutella maculipennis</name>
    <dbReference type="NCBI Taxonomy" id="51655"/>
    <lineage>
        <taxon>Eukaryota</taxon>
        <taxon>Metazoa</taxon>
        <taxon>Ecdysozoa</taxon>
        <taxon>Arthropoda</taxon>
        <taxon>Hexapoda</taxon>
        <taxon>Insecta</taxon>
        <taxon>Pterygota</taxon>
        <taxon>Neoptera</taxon>
        <taxon>Endopterygota</taxon>
        <taxon>Lepidoptera</taxon>
        <taxon>Glossata</taxon>
        <taxon>Ditrysia</taxon>
        <taxon>Yponomeutoidea</taxon>
        <taxon>Plutellidae</taxon>
        <taxon>Plutella</taxon>
    </lineage>
</organism>
<protein>
    <submittedName>
        <fullName evidence="2">Uncharacterized protein</fullName>
    </submittedName>
</protein>
<dbReference type="Proteomes" id="UP000823941">
    <property type="component" value="Chromosome 26"/>
</dbReference>
<gene>
    <name evidence="2" type="ORF">JYU34_019362</name>
</gene>
<accession>A0ABQ7Q0E5</accession>
<keyword evidence="1" id="KW-1133">Transmembrane helix</keyword>
<keyword evidence="1" id="KW-0472">Membrane</keyword>
<comment type="caution">
    <text evidence="2">The sequence shown here is derived from an EMBL/GenBank/DDBJ whole genome shotgun (WGS) entry which is preliminary data.</text>
</comment>
<evidence type="ECO:0000313" key="2">
    <source>
        <dbReference type="EMBL" id="KAG7297383.1"/>
    </source>
</evidence>
<name>A0ABQ7Q0E5_PLUXY</name>